<sequence length="75" mass="8514">MAADAGGFKKIGIELTKVFCRNEIDYGRYPKAANALKDNTVQLRIFGTNFRPVETRNFASLPRFLGLTELYCPKR</sequence>
<dbReference type="EMBL" id="CP045226">
    <property type="protein sequence ID" value="QFS47672.1"/>
    <property type="molecule type" value="Genomic_DNA"/>
</dbReference>
<proteinExistence type="predicted"/>
<gene>
    <name evidence="1" type="ORF">GXM_05164</name>
</gene>
<name>A0A5P8W4Y4_9NOSO</name>
<protein>
    <submittedName>
        <fullName evidence="1">Uncharacterized protein</fullName>
    </submittedName>
</protein>
<dbReference type="Proteomes" id="UP000326678">
    <property type="component" value="Chromosome Gxm1"/>
</dbReference>
<evidence type="ECO:0000313" key="2">
    <source>
        <dbReference type="Proteomes" id="UP000326678"/>
    </source>
</evidence>
<dbReference type="KEGG" id="nsh:GXM_05164"/>
<evidence type="ECO:0000313" key="1">
    <source>
        <dbReference type="EMBL" id="QFS47672.1"/>
    </source>
</evidence>
<reference evidence="1 2" key="1">
    <citation type="submission" date="2019-10" db="EMBL/GenBank/DDBJ databases">
        <title>Genomic and transcriptomic insights into the perfect genentic adaptation of a filamentous nitrogen-fixing cyanobacterium to rice fields.</title>
        <authorList>
            <person name="Chen Z."/>
        </authorList>
    </citation>
    <scope>NUCLEOTIDE SEQUENCE [LARGE SCALE GENOMIC DNA]</scope>
    <source>
        <strain evidence="1">CCNUC1</strain>
    </source>
</reference>
<keyword evidence="2" id="KW-1185">Reference proteome</keyword>
<accession>A0A5P8W4Y4</accession>
<organism evidence="1 2">
    <name type="scientific">Nostoc sphaeroides CCNUC1</name>
    <dbReference type="NCBI Taxonomy" id="2653204"/>
    <lineage>
        <taxon>Bacteria</taxon>
        <taxon>Bacillati</taxon>
        <taxon>Cyanobacteriota</taxon>
        <taxon>Cyanophyceae</taxon>
        <taxon>Nostocales</taxon>
        <taxon>Nostocaceae</taxon>
        <taxon>Nostoc</taxon>
    </lineage>
</organism>
<dbReference type="AlphaFoldDB" id="A0A5P8W4Y4"/>